<keyword evidence="2" id="KW-1185">Reference proteome</keyword>
<evidence type="ECO:0000313" key="1">
    <source>
        <dbReference type="EMBL" id="CAI8617664.1"/>
    </source>
</evidence>
<organism evidence="1 2">
    <name type="scientific">Vicia faba</name>
    <name type="common">Broad bean</name>
    <name type="synonym">Faba vulgaris</name>
    <dbReference type="NCBI Taxonomy" id="3906"/>
    <lineage>
        <taxon>Eukaryota</taxon>
        <taxon>Viridiplantae</taxon>
        <taxon>Streptophyta</taxon>
        <taxon>Embryophyta</taxon>
        <taxon>Tracheophyta</taxon>
        <taxon>Spermatophyta</taxon>
        <taxon>Magnoliopsida</taxon>
        <taxon>eudicotyledons</taxon>
        <taxon>Gunneridae</taxon>
        <taxon>Pentapetalae</taxon>
        <taxon>rosids</taxon>
        <taxon>fabids</taxon>
        <taxon>Fabales</taxon>
        <taxon>Fabaceae</taxon>
        <taxon>Papilionoideae</taxon>
        <taxon>50 kb inversion clade</taxon>
        <taxon>NPAAA clade</taxon>
        <taxon>Hologalegina</taxon>
        <taxon>IRL clade</taxon>
        <taxon>Fabeae</taxon>
        <taxon>Vicia</taxon>
    </lineage>
</organism>
<evidence type="ECO:0000313" key="2">
    <source>
        <dbReference type="Proteomes" id="UP001157006"/>
    </source>
</evidence>
<proteinExistence type="predicted"/>
<name>A0AAV1B8F8_VICFA</name>
<protein>
    <submittedName>
        <fullName evidence="1">Uncharacterized protein</fullName>
    </submittedName>
</protein>
<sequence length="101" mass="11573">MMMNLSPKLLQMFFYYSCFNKRTKCTATKKNKSSENISTSEKESFMYESMNTAKEPDSNSIRKNIVHVETNVEEPHVEPHVESHVDSHVEPNVETCVPTSG</sequence>
<dbReference type="AlphaFoldDB" id="A0AAV1B8F8"/>
<gene>
    <name evidence="1" type="ORF">VFH_VI087080</name>
</gene>
<dbReference type="EMBL" id="OX451741">
    <property type="protein sequence ID" value="CAI8617664.1"/>
    <property type="molecule type" value="Genomic_DNA"/>
</dbReference>
<dbReference type="Proteomes" id="UP001157006">
    <property type="component" value="Chromosome 6"/>
</dbReference>
<reference evidence="1 2" key="1">
    <citation type="submission" date="2023-01" db="EMBL/GenBank/DDBJ databases">
        <authorList>
            <person name="Kreplak J."/>
        </authorList>
    </citation>
    <scope>NUCLEOTIDE SEQUENCE [LARGE SCALE GENOMIC DNA]</scope>
</reference>
<accession>A0AAV1B8F8</accession>